<organism evidence="2 3">
    <name type="scientific">Vigna mungo</name>
    <name type="common">Black gram</name>
    <name type="synonym">Phaseolus mungo</name>
    <dbReference type="NCBI Taxonomy" id="3915"/>
    <lineage>
        <taxon>Eukaryota</taxon>
        <taxon>Viridiplantae</taxon>
        <taxon>Streptophyta</taxon>
        <taxon>Embryophyta</taxon>
        <taxon>Tracheophyta</taxon>
        <taxon>Spermatophyta</taxon>
        <taxon>Magnoliopsida</taxon>
        <taxon>eudicotyledons</taxon>
        <taxon>Gunneridae</taxon>
        <taxon>Pentapetalae</taxon>
        <taxon>rosids</taxon>
        <taxon>fabids</taxon>
        <taxon>Fabales</taxon>
        <taxon>Fabaceae</taxon>
        <taxon>Papilionoideae</taxon>
        <taxon>50 kb inversion clade</taxon>
        <taxon>NPAAA clade</taxon>
        <taxon>indigoferoid/millettioid clade</taxon>
        <taxon>Phaseoleae</taxon>
        <taxon>Vigna</taxon>
    </lineage>
</organism>
<dbReference type="AlphaFoldDB" id="A0AAQ3MDH8"/>
<evidence type="ECO:0000313" key="3">
    <source>
        <dbReference type="Proteomes" id="UP001374535"/>
    </source>
</evidence>
<protein>
    <submittedName>
        <fullName evidence="2">Uncharacterized protein</fullName>
    </submittedName>
</protein>
<evidence type="ECO:0000313" key="2">
    <source>
        <dbReference type="EMBL" id="WVY89161.1"/>
    </source>
</evidence>
<dbReference type="EMBL" id="CP144690">
    <property type="protein sequence ID" value="WVY89161.1"/>
    <property type="molecule type" value="Genomic_DNA"/>
</dbReference>
<feature type="region of interest" description="Disordered" evidence="1">
    <location>
        <begin position="78"/>
        <end position="103"/>
    </location>
</feature>
<evidence type="ECO:0000256" key="1">
    <source>
        <dbReference type="SAM" id="MobiDB-lite"/>
    </source>
</evidence>
<reference evidence="2 3" key="1">
    <citation type="journal article" date="2023" name="Life. Sci Alliance">
        <title>Evolutionary insights into 3D genome organization and epigenetic landscape of Vigna mungo.</title>
        <authorList>
            <person name="Junaid A."/>
            <person name="Singh B."/>
            <person name="Bhatia S."/>
        </authorList>
    </citation>
    <scope>NUCLEOTIDE SEQUENCE [LARGE SCALE GENOMIC DNA]</scope>
    <source>
        <strain evidence="2">Urdbean</strain>
    </source>
</reference>
<name>A0AAQ3MDH8_VIGMU</name>
<keyword evidence="3" id="KW-1185">Reference proteome</keyword>
<dbReference type="Proteomes" id="UP001374535">
    <property type="component" value="Chromosome 11"/>
</dbReference>
<accession>A0AAQ3MDH8</accession>
<sequence>MLSPLVPKKLKINILGQWSLSKSDGRKNPCSAVIFQCLDQLPFLLYIMHGNFQQSSEQHHRRAEMEAQPRLRSNTAYIMTSHKVKKVPQKPSFQQDPHLWTHP</sequence>
<proteinExistence type="predicted"/>
<gene>
    <name evidence="2" type="ORF">V8G54_034675</name>
</gene>